<reference evidence="2" key="1">
    <citation type="submission" date="2020-06" db="EMBL/GenBank/DDBJ databases">
        <authorList>
            <consortium name="Plant Systems Biology data submission"/>
        </authorList>
    </citation>
    <scope>NUCLEOTIDE SEQUENCE</scope>
    <source>
        <strain evidence="2">D6</strain>
    </source>
</reference>
<dbReference type="Proteomes" id="UP001153069">
    <property type="component" value="Unassembled WGS sequence"/>
</dbReference>
<accession>A0A9N8HGG7</accession>
<evidence type="ECO:0000313" key="2">
    <source>
        <dbReference type="EMBL" id="CAB9513191.1"/>
    </source>
</evidence>
<name>A0A9N8HGG7_9STRA</name>
<protein>
    <submittedName>
        <fullName evidence="2">Uncharacterized protein</fullName>
    </submittedName>
</protein>
<dbReference type="AlphaFoldDB" id="A0A9N8HGG7"/>
<feature type="region of interest" description="Disordered" evidence="1">
    <location>
        <begin position="125"/>
        <end position="148"/>
    </location>
</feature>
<comment type="caution">
    <text evidence="2">The sequence shown here is derived from an EMBL/GenBank/DDBJ whole genome shotgun (WGS) entry which is preliminary data.</text>
</comment>
<dbReference type="EMBL" id="CAICTM010000576">
    <property type="protein sequence ID" value="CAB9513191.1"/>
    <property type="molecule type" value="Genomic_DNA"/>
</dbReference>
<evidence type="ECO:0000313" key="3">
    <source>
        <dbReference type="Proteomes" id="UP001153069"/>
    </source>
</evidence>
<gene>
    <name evidence="2" type="ORF">SEMRO_577_G169620.1</name>
</gene>
<sequence>MVQPQKAHAGNNIKVVKRTKPRRQSGEAVKGIQQGSSCLAAHRIENCDQDLQRMRRNSPQSVLQDLEAIFHVSSVQHEIAHLLARPRSAFGEESATFLVEDDNDDSRKDDEDLIVVMDMEDEEKEDVVAEGPSRAKRSKARRQSGETVSKFLTKNKESIRFAKTVNSIELCDPDTTQRRRSCRKRILRQASE</sequence>
<proteinExistence type="predicted"/>
<keyword evidence="3" id="KW-1185">Reference proteome</keyword>
<evidence type="ECO:0000256" key="1">
    <source>
        <dbReference type="SAM" id="MobiDB-lite"/>
    </source>
</evidence>
<feature type="region of interest" description="Disordered" evidence="1">
    <location>
        <begin position="1"/>
        <end position="34"/>
    </location>
</feature>
<organism evidence="2 3">
    <name type="scientific">Seminavis robusta</name>
    <dbReference type="NCBI Taxonomy" id="568900"/>
    <lineage>
        <taxon>Eukaryota</taxon>
        <taxon>Sar</taxon>
        <taxon>Stramenopiles</taxon>
        <taxon>Ochrophyta</taxon>
        <taxon>Bacillariophyta</taxon>
        <taxon>Bacillariophyceae</taxon>
        <taxon>Bacillariophycidae</taxon>
        <taxon>Naviculales</taxon>
        <taxon>Naviculaceae</taxon>
        <taxon>Seminavis</taxon>
    </lineage>
</organism>